<organism evidence="2 3">
    <name type="scientific">Aphis glycines</name>
    <name type="common">Soybean aphid</name>
    <dbReference type="NCBI Taxonomy" id="307491"/>
    <lineage>
        <taxon>Eukaryota</taxon>
        <taxon>Metazoa</taxon>
        <taxon>Ecdysozoa</taxon>
        <taxon>Arthropoda</taxon>
        <taxon>Hexapoda</taxon>
        <taxon>Insecta</taxon>
        <taxon>Pterygota</taxon>
        <taxon>Neoptera</taxon>
        <taxon>Paraneoptera</taxon>
        <taxon>Hemiptera</taxon>
        <taxon>Sternorrhyncha</taxon>
        <taxon>Aphidomorpha</taxon>
        <taxon>Aphidoidea</taxon>
        <taxon>Aphididae</taxon>
        <taxon>Aphidini</taxon>
        <taxon>Aphis</taxon>
        <taxon>Aphis</taxon>
    </lineage>
</organism>
<protein>
    <recommendedName>
        <fullName evidence="4">Retrotransposon gag domain-containing protein</fullName>
    </recommendedName>
</protein>
<evidence type="ECO:0000313" key="2">
    <source>
        <dbReference type="EMBL" id="KAE9523770.1"/>
    </source>
</evidence>
<dbReference type="AlphaFoldDB" id="A0A6G0SZE5"/>
<keyword evidence="3" id="KW-1185">Reference proteome</keyword>
<dbReference type="Proteomes" id="UP000475862">
    <property type="component" value="Unassembled WGS sequence"/>
</dbReference>
<dbReference type="EMBL" id="VYZN01000076">
    <property type="protein sequence ID" value="KAE9523770.1"/>
    <property type="molecule type" value="Genomic_DNA"/>
</dbReference>
<evidence type="ECO:0000313" key="3">
    <source>
        <dbReference type="Proteomes" id="UP000475862"/>
    </source>
</evidence>
<feature type="compositionally biased region" description="Basic and acidic residues" evidence="1">
    <location>
        <begin position="246"/>
        <end position="255"/>
    </location>
</feature>
<sequence>MVKRGNSNVANNQGGSSEMATVNEVHMYGTIGVLSEFKPDSDWIVYQERIEQYFLANMIPEERKVPLLITCMGEKAYIMLKDLCDPLPPAQCTYARLCTILTRQFAPKISFFRKREEFYSLRKDSHDSVNDWYIEIKNAAAQCKFRKNLNFALKDKFITGLNDGIIKDRLCEEDLDKELNEIVELALKKEATIKTTHITTDIHKIEKKFKRTSNFKSKGGGGQGGTMQNSQAGTSKKSSQDNVTDSNKETDHSETPEPSSTRIKRKCILPAKYRSN</sequence>
<dbReference type="PANTHER" id="PTHR33198">
    <property type="entry name" value="ANK_REP_REGION DOMAIN-CONTAINING PROTEIN-RELATED"/>
    <property type="match status" value="1"/>
</dbReference>
<dbReference type="PANTHER" id="PTHR33198:SF19">
    <property type="entry name" value="CCHC-TYPE DOMAIN-CONTAINING PROTEIN"/>
    <property type="match status" value="1"/>
</dbReference>
<evidence type="ECO:0000256" key="1">
    <source>
        <dbReference type="SAM" id="MobiDB-lite"/>
    </source>
</evidence>
<feature type="region of interest" description="Disordered" evidence="1">
    <location>
        <begin position="212"/>
        <end position="276"/>
    </location>
</feature>
<dbReference type="OrthoDB" id="6610179at2759"/>
<name>A0A6G0SZE5_APHGL</name>
<reference evidence="2 3" key="1">
    <citation type="submission" date="2019-08" db="EMBL/GenBank/DDBJ databases">
        <title>The genome of the soybean aphid Biotype 1, its phylome, world population structure and adaptation to the North American continent.</title>
        <authorList>
            <person name="Giordano R."/>
            <person name="Donthu R.K."/>
            <person name="Hernandez A.G."/>
            <person name="Wright C.L."/>
            <person name="Zimin A.V."/>
        </authorList>
    </citation>
    <scope>NUCLEOTIDE SEQUENCE [LARGE SCALE GENOMIC DNA]</scope>
    <source>
        <tissue evidence="2">Whole aphids</tissue>
    </source>
</reference>
<feature type="compositionally biased region" description="Polar residues" evidence="1">
    <location>
        <begin position="226"/>
        <end position="245"/>
    </location>
</feature>
<evidence type="ECO:0008006" key="4">
    <source>
        <dbReference type="Google" id="ProtNLM"/>
    </source>
</evidence>
<gene>
    <name evidence="2" type="ORF">AGLY_015830</name>
</gene>
<proteinExistence type="predicted"/>
<accession>A0A6G0SZE5</accession>
<comment type="caution">
    <text evidence="2">The sequence shown here is derived from an EMBL/GenBank/DDBJ whole genome shotgun (WGS) entry which is preliminary data.</text>
</comment>